<reference evidence="1" key="1">
    <citation type="submission" date="2023-03" db="EMBL/GenBank/DDBJ databases">
        <title>Complete genome of Cladonia borealis.</title>
        <authorList>
            <person name="Park H."/>
        </authorList>
    </citation>
    <scope>NUCLEOTIDE SEQUENCE</scope>
    <source>
        <strain evidence="1">ANT050790</strain>
    </source>
</reference>
<organism evidence="1 2">
    <name type="scientific">Cladonia borealis</name>
    <dbReference type="NCBI Taxonomy" id="184061"/>
    <lineage>
        <taxon>Eukaryota</taxon>
        <taxon>Fungi</taxon>
        <taxon>Dikarya</taxon>
        <taxon>Ascomycota</taxon>
        <taxon>Pezizomycotina</taxon>
        <taxon>Lecanoromycetes</taxon>
        <taxon>OSLEUM clade</taxon>
        <taxon>Lecanoromycetidae</taxon>
        <taxon>Lecanorales</taxon>
        <taxon>Lecanorineae</taxon>
        <taxon>Cladoniaceae</taxon>
        <taxon>Cladonia</taxon>
    </lineage>
</organism>
<protein>
    <recommendedName>
        <fullName evidence="3">F-box domain-containing protein</fullName>
    </recommendedName>
</protein>
<keyword evidence="2" id="KW-1185">Reference proteome</keyword>
<evidence type="ECO:0008006" key="3">
    <source>
        <dbReference type="Google" id="ProtNLM"/>
    </source>
</evidence>
<dbReference type="AlphaFoldDB" id="A0AA39QZB4"/>
<dbReference type="InterPro" id="IPR038883">
    <property type="entry name" value="AN11006-like"/>
</dbReference>
<proteinExistence type="predicted"/>
<gene>
    <name evidence="1" type="ORF">JMJ35_006738</name>
</gene>
<dbReference type="PANTHER" id="PTHR42085:SF2">
    <property type="entry name" value="F-BOX DOMAIN-CONTAINING PROTEIN"/>
    <property type="match status" value="1"/>
</dbReference>
<dbReference type="Proteomes" id="UP001166286">
    <property type="component" value="Unassembled WGS sequence"/>
</dbReference>
<name>A0AA39QZB4_9LECA</name>
<dbReference type="EMBL" id="JAFEKC020000014">
    <property type="protein sequence ID" value="KAK0511186.1"/>
    <property type="molecule type" value="Genomic_DNA"/>
</dbReference>
<evidence type="ECO:0000313" key="2">
    <source>
        <dbReference type="Proteomes" id="UP001166286"/>
    </source>
</evidence>
<evidence type="ECO:0000313" key="1">
    <source>
        <dbReference type="EMBL" id="KAK0511186.1"/>
    </source>
</evidence>
<accession>A0AA39QZB4</accession>
<comment type="caution">
    <text evidence="1">The sequence shown here is derived from an EMBL/GenBank/DDBJ whole genome shotgun (WGS) entry which is preliminary data.</text>
</comment>
<sequence>MPLSPIPSQPFPFLKLPREIRNSIYHYALLLNRTSHFVFPSQRYHNWPERSWDPWEGIVNPWLPGSTNYWGTEFSTRLFRVNHQVCYEALELLYSTSFFDFTIGTTVSLVNATIRDTLTPWARSMIRNIGFHIYFFYSHSDNFTLEYEEERRQGFEAVVKLLPNVTRVELTLEVSGSTVPDDQVKELVARALRIVSPLRDIHSLILKRPGYETPQESRIWREVCEALGYLRRGEKGSHGYIALKSTLVWSPGDFTGS</sequence>
<dbReference type="PANTHER" id="PTHR42085">
    <property type="entry name" value="F-BOX DOMAIN-CONTAINING PROTEIN"/>
    <property type="match status" value="1"/>
</dbReference>